<dbReference type="Proteomes" id="UP000242180">
    <property type="component" value="Unassembled WGS sequence"/>
</dbReference>
<evidence type="ECO:0000256" key="2">
    <source>
        <dbReference type="ARBA" id="ARBA00008970"/>
    </source>
</evidence>
<keyword evidence="3" id="KW-0689">Ribosomal protein</keyword>
<dbReference type="STRING" id="13706.A0A1X2H235"/>
<keyword evidence="9" id="KW-1185">Reference proteome</keyword>
<comment type="subcellular location">
    <subcellularLocation>
        <location evidence="1">Mitochondrion</location>
    </subcellularLocation>
</comment>
<keyword evidence="5" id="KW-0687">Ribonucleoprotein</keyword>
<dbReference type="GO" id="GO:0005840">
    <property type="term" value="C:ribosome"/>
    <property type="evidence" value="ECO:0007669"/>
    <property type="project" value="UniProtKB-KW"/>
</dbReference>
<evidence type="ECO:0000256" key="7">
    <source>
        <dbReference type="SAM" id="MobiDB-lite"/>
    </source>
</evidence>
<evidence type="ECO:0000256" key="5">
    <source>
        <dbReference type="ARBA" id="ARBA00023274"/>
    </source>
</evidence>
<evidence type="ECO:0000256" key="1">
    <source>
        <dbReference type="ARBA" id="ARBA00004173"/>
    </source>
</evidence>
<dbReference type="GO" id="GO:1990904">
    <property type="term" value="C:ribonucleoprotein complex"/>
    <property type="evidence" value="ECO:0007669"/>
    <property type="project" value="UniProtKB-KW"/>
</dbReference>
<evidence type="ECO:0000256" key="4">
    <source>
        <dbReference type="ARBA" id="ARBA00023128"/>
    </source>
</evidence>
<dbReference type="OrthoDB" id="2257454at2759"/>
<dbReference type="PANTHER" id="PTHR13362:SF2">
    <property type="entry name" value="SMALL RIBOSOMAL SUBUNIT PROTEIN MS33"/>
    <property type="match status" value="1"/>
</dbReference>
<gene>
    <name evidence="8" type="ORF">BCR43DRAFT_558585</name>
</gene>
<proteinExistence type="inferred from homology"/>
<evidence type="ECO:0000313" key="9">
    <source>
        <dbReference type="Proteomes" id="UP000242180"/>
    </source>
</evidence>
<dbReference type="GO" id="GO:0005739">
    <property type="term" value="C:mitochondrion"/>
    <property type="evidence" value="ECO:0007669"/>
    <property type="project" value="UniProtKB-SubCell"/>
</dbReference>
<organism evidence="8 9">
    <name type="scientific">Syncephalastrum racemosum</name>
    <name type="common">Filamentous fungus</name>
    <dbReference type="NCBI Taxonomy" id="13706"/>
    <lineage>
        <taxon>Eukaryota</taxon>
        <taxon>Fungi</taxon>
        <taxon>Fungi incertae sedis</taxon>
        <taxon>Mucoromycota</taxon>
        <taxon>Mucoromycotina</taxon>
        <taxon>Mucoromycetes</taxon>
        <taxon>Mucorales</taxon>
        <taxon>Syncephalastraceae</taxon>
        <taxon>Syncephalastrum</taxon>
    </lineage>
</organism>
<sequence length="104" mass="11735">MASPAPGRLAELAKLSCKVFQTVYNPTAARTGNKILRQRLQGPTMTAYHPQKLIHFRDIKALYPQLGLIDVDEKERLDEIARRKRRGKGAPKKGQGRRASVKKK</sequence>
<dbReference type="EMBL" id="MCGN01000010">
    <property type="protein sequence ID" value="ORY91864.1"/>
    <property type="molecule type" value="Genomic_DNA"/>
</dbReference>
<name>A0A1X2H235_SYNRA</name>
<evidence type="ECO:0000313" key="8">
    <source>
        <dbReference type="EMBL" id="ORY91864.1"/>
    </source>
</evidence>
<evidence type="ECO:0000256" key="6">
    <source>
        <dbReference type="ARBA" id="ARBA00035132"/>
    </source>
</evidence>
<dbReference type="Pfam" id="PF08293">
    <property type="entry name" value="MRP-S33"/>
    <property type="match status" value="1"/>
</dbReference>
<dbReference type="PANTHER" id="PTHR13362">
    <property type="entry name" value="MITOCHONDRIAL RIBOSOMAL PROTEIN S33"/>
    <property type="match status" value="1"/>
</dbReference>
<feature type="region of interest" description="Disordered" evidence="7">
    <location>
        <begin position="81"/>
        <end position="104"/>
    </location>
</feature>
<reference evidence="8 9" key="1">
    <citation type="submission" date="2016-07" db="EMBL/GenBank/DDBJ databases">
        <title>Pervasive Adenine N6-methylation of Active Genes in Fungi.</title>
        <authorList>
            <consortium name="DOE Joint Genome Institute"/>
            <person name="Mondo S.J."/>
            <person name="Dannebaum R.O."/>
            <person name="Kuo R.C."/>
            <person name="Labutti K."/>
            <person name="Haridas S."/>
            <person name="Kuo A."/>
            <person name="Salamov A."/>
            <person name="Ahrendt S.R."/>
            <person name="Lipzen A."/>
            <person name="Sullivan W."/>
            <person name="Andreopoulos W.B."/>
            <person name="Clum A."/>
            <person name="Lindquist E."/>
            <person name="Daum C."/>
            <person name="Ramamoorthy G.K."/>
            <person name="Gryganskyi A."/>
            <person name="Culley D."/>
            <person name="Magnuson J.K."/>
            <person name="James T.Y."/>
            <person name="O'Malley M.A."/>
            <person name="Stajich J.E."/>
            <person name="Spatafora J.W."/>
            <person name="Visel A."/>
            <person name="Grigoriev I.V."/>
        </authorList>
    </citation>
    <scope>NUCLEOTIDE SEQUENCE [LARGE SCALE GENOMIC DNA]</scope>
    <source>
        <strain evidence="8 9">NRRL 2496</strain>
    </source>
</reference>
<evidence type="ECO:0000256" key="3">
    <source>
        <dbReference type="ARBA" id="ARBA00022980"/>
    </source>
</evidence>
<protein>
    <recommendedName>
        <fullName evidence="6">Small ribosomal subunit protein mS33</fullName>
    </recommendedName>
</protein>
<comment type="similarity">
    <text evidence="2">Belongs to the mitochondrion-specific ribosomal protein mS33 family.</text>
</comment>
<dbReference type="InParanoid" id="A0A1X2H235"/>
<dbReference type="AlphaFoldDB" id="A0A1X2H235"/>
<comment type="caution">
    <text evidence="8">The sequence shown here is derived from an EMBL/GenBank/DDBJ whole genome shotgun (WGS) entry which is preliminary data.</text>
</comment>
<feature type="compositionally biased region" description="Basic residues" evidence="7">
    <location>
        <begin position="82"/>
        <end position="104"/>
    </location>
</feature>
<dbReference type="InterPro" id="IPR013219">
    <property type="entry name" value="Ribosomal_mS33"/>
</dbReference>
<keyword evidence="4" id="KW-0496">Mitochondrion</keyword>
<dbReference type="OMA" id="MKAQCQV"/>
<accession>A0A1X2H235</accession>